<evidence type="ECO:0000256" key="4">
    <source>
        <dbReference type="PIRNR" id="PIRNR006181"/>
    </source>
</evidence>
<reference evidence="7" key="1">
    <citation type="journal article" date="2019" name="Int. J. Syst. Evol. Microbiol.">
        <title>The Global Catalogue of Microorganisms (GCM) 10K type strain sequencing project: providing services to taxonomists for standard genome sequencing and annotation.</title>
        <authorList>
            <consortium name="The Broad Institute Genomics Platform"/>
            <consortium name="The Broad Institute Genome Sequencing Center for Infectious Disease"/>
            <person name="Wu L."/>
            <person name="Ma J."/>
        </authorList>
    </citation>
    <scope>NUCLEOTIDE SEQUENCE [LARGE SCALE GENOMIC DNA]</scope>
    <source>
        <strain evidence="7">CGMCC 1.13718</strain>
    </source>
</reference>
<evidence type="ECO:0000313" key="6">
    <source>
        <dbReference type="EMBL" id="MFC6632108.1"/>
    </source>
</evidence>
<evidence type="ECO:0000313" key="7">
    <source>
        <dbReference type="Proteomes" id="UP001596425"/>
    </source>
</evidence>
<dbReference type="PANTHER" id="PTHR30411:SF0">
    <property type="entry name" value="CYS-TRNA(PRO)_CYS-TRNA(CYS) DEACYLASE YBAK"/>
    <property type="match status" value="1"/>
</dbReference>
<gene>
    <name evidence="6" type="primary">ybaK</name>
    <name evidence="6" type="ORF">ACFQBM_02390</name>
</gene>
<dbReference type="Proteomes" id="UP001596425">
    <property type="component" value="Unassembled WGS sequence"/>
</dbReference>
<dbReference type="PIRSF" id="PIRSF006181">
    <property type="entry name" value="EbsC_YbaK"/>
    <property type="match status" value="1"/>
</dbReference>
<evidence type="ECO:0000259" key="5">
    <source>
        <dbReference type="Pfam" id="PF04073"/>
    </source>
</evidence>
<evidence type="ECO:0000256" key="1">
    <source>
        <dbReference type="ARBA" id="ARBA00009798"/>
    </source>
</evidence>
<dbReference type="Gene3D" id="3.90.960.10">
    <property type="entry name" value="YbaK/aminoacyl-tRNA synthetase-associated domain"/>
    <property type="match status" value="1"/>
</dbReference>
<accession>A0ABW1YI53</accession>
<organism evidence="6 7">
    <name type="scientific">Microbulbifer taiwanensis</name>
    <dbReference type="NCBI Taxonomy" id="986746"/>
    <lineage>
        <taxon>Bacteria</taxon>
        <taxon>Pseudomonadati</taxon>
        <taxon>Pseudomonadota</taxon>
        <taxon>Gammaproteobacteria</taxon>
        <taxon>Cellvibrionales</taxon>
        <taxon>Microbulbiferaceae</taxon>
        <taxon>Microbulbifer</taxon>
    </lineage>
</organism>
<dbReference type="Pfam" id="PF04073">
    <property type="entry name" value="tRNA_edit"/>
    <property type="match status" value="1"/>
</dbReference>
<dbReference type="EC" id="4.2.-.-" evidence="4"/>
<dbReference type="RefSeq" id="WP_193192222.1">
    <property type="nucleotide sequence ID" value="NZ_JACZFR010000026.1"/>
</dbReference>
<evidence type="ECO:0000256" key="2">
    <source>
        <dbReference type="ARBA" id="ARBA00022917"/>
    </source>
</evidence>
<feature type="domain" description="YbaK/aminoacyl-tRNA synthetase-associated" evidence="5">
    <location>
        <begin position="32"/>
        <end position="145"/>
    </location>
</feature>
<dbReference type="InterPro" id="IPR036754">
    <property type="entry name" value="YbaK/aa-tRNA-synt-asso_dom_sf"/>
</dbReference>
<keyword evidence="2 4" id="KW-0648">Protein biosynthesis</keyword>
<keyword evidence="7" id="KW-1185">Reference proteome</keyword>
<proteinExistence type="inferred from homology"/>
<evidence type="ECO:0000256" key="3">
    <source>
        <dbReference type="ARBA" id="ARBA00023239"/>
    </source>
</evidence>
<sequence>MTPGIAVAKRAKIAHRIHEYSHDSSSESYGLEAVEKLGAEKTRVFKTLVVCLDGKELAVGVVPVSSMLSMKLVARAGGAKKATMADKPDVERSTGYLLGGVSPLGQKKRLRTFIDTSAKNHTTIFVSAGRRGLEIELGPEDLQRLTSGSFAEICQADPGRAPPVSA</sequence>
<dbReference type="SUPFAM" id="SSF55826">
    <property type="entry name" value="YbaK/ProRS associated domain"/>
    <property type="match status" value="1"/>
</dbReference>
<comment type="caution">
    <text evidence="6">The sequence shown here is derived from an EMBL/GenBank/DDBJ whole genome shotgun (WGS) entry which is preliminary data.</text>
</comment>
<keyword evidence="3 4" id="KW-0456">Lyase</keyword>
<dbReference type="InterPro" id="IPR004369">
    <property type="entry name" value="Prolyl-tRNA_editing_YbaK/EbsC"/>
</dbReference>
<comment type="similarity">
    <text evidence="1 4">Belongs to the prolyl-tRNA editing family. YbaK/EbsC subfamily.</text>
</comment>
<dbReference type="EMBL" id="JBHSVR010000001">
    <property type="protein sequence ID" value="MFC6632108.1"/>
    <property type="molecule type" value="Genomic_DNA"/>
</dbReference>
<protein>
    <recommendedName>
        <fullName evidence="4">Cys-tRNA(Pro)/Cys-tRNA(Cys) deacylase</fullName>
        <ecNumber evidence="4">4.2.-.-</ecNumber>
    </recommendedName>
</protein>
<dbReference type="CDD" id="cd00002">
    <property type="entry name" value="YbaK_deacylase"/>
    <property type="match status" value="1"/>
</dbReference>
<dbReference type="InterPro" id="IPR007214">
    <property type="entry name" value="YbaK/aa-tRNA-synth-assoc-dom"/>
</dbReference>
<dbReference type="PANTHER" id="PTHR30411">
    <property type="entry name" value="CYTOPLASMIC PROTEIN"/>
    <property type="match status" value="1"/>
</dbReference>
<dbReference type="NCBIfam" id="TIGR00011">
    <property type="entry name" value="YbaK_EbsC"/>
    <property type="match status" value="1"/>
</dbReference>
<name>A0ABW1YI53_9GAMM</name>